<evidence type="ECO:0000256" key="5">
    <source>
        <dbReference type="SAM" id="MobiDB-lite"/>
    </source>
</evidence>
<proteinExistence type="inferred from homology"/>
<comment type="subcellular location">
    <subcellularLocation>
        <location evidence="1">Cytoplasm</location>
        <location evidence="1">Cytosol</location>
    </subcellularLocation>
</comment>
<dbReference type="Pfam" id="PF04190">
    <property type="entry name" value="GET4"/>
    <property type="match status" value="1"/>
</dbReference>
<dbReference type="OrthoDB" id="10252405at2759"/>
<sequence length="330" mass="37397">MSEDMSQNKASGIQRVISKIENNIRNGNFYEAHQMYKTLYFRFMAQKKYLELLNSLYDGASLLLEHDQQGSGVDLGLLYIDVLVKSKTPVNDEYIKNVGKLFSLINANVPERDSFLSAAVRWCDGAPLLHQSVAQTYWKEKNYVMARKHFLRSYDGSSFGTMLVELHRSSGYTSEVDLFIAQTVLQCLCLKNKKTAVITFQCYTTQHPSITKGPPYLLPLLNFIWFLLQVVDSGRLGAFTILCQEYQLSLERDPSYMHYLDRIGQIFFNVPPPPSRSSGLFGGILESLVQSLDDYNSDEESNPLPPPSAQSRRPTATTSHATNIMETDLD</sequence>
<comment type="caution">
    <text evidence="6">The sequence shown here is derived from an EMBL/GenBank/DDBJ whole genome shotgun (WGS) entry which is preliminary data.</text>
</comment>
<reference evidence="6" key="1">
    <citation type="journal article" date="2021" name="Mol. Ecol. Resour.">
        <title>Apolygus lucorum genome provides insights into omnivorousness and mesophyll feeding.</title>
        <authorList>
            <person name="Liu Y."/>
            <person name="Liu H."/>
            <person name="Wang H."/>
            <person name="Huang T."/>
            <person name="Liu B."/>
            <person name="Yang B."/>
            <person name="Yin L."/>
            <person name="Li B."/>
            <person name="Zhang Y."/>
            <person name="Zhang S."/>
            <person name="Jiang F."/>
            <person name="Zhang X."/>
            <person name="Ren Y."/>
            <person name="Wang B."/>
            <person name="Wang S."/>
            <person name="Lu Y."/>
            <person name="Wu K."/>
            <person name="Fan W."/>
            <person name="Wang G."/>
        </authorList>
    </citation>
    <scope>NUCLEOTIDE SEQUENCE</scope>
    <source>
        <strain evidence="6">12Hb</strain>
    </source>
</reference>
<comment type="similarity">
    <text evidence="2">Belongs to the GET4 family.</text>
</comment>
<keyword evidence="7" id="KW-1185">Reference proteome</keyword>
<dbReference type="Gene3D" id="1.25.40.10">
    <property type="entry name" value="Tetratricopeptide repeat domain"/>
    <property type="match status" value="1"/>
</dbReference>
<keyword evidence="3" id="KW-0813">Transport</keyword>
<gene>
    <name evidence="6" type="ORF">GE061_007426</name>
</gene>
<dbReference type="FunFam" id="1.25.40.10:FF:000060">
    <property type="entry name" value="Golgi to ER traffic protein 4 homolog"/>
    <property type="match status" value="1"/>
</dbReference>
<accession>A0A6A4IQQ7</accession>
<evidence type="ECO:0000256" key="2">
    <source>
        <dbReference type="ARBA" id="ARBA00005351"/>
    </source>
</evidence>
<feature type="compositionally biased region" description="Polar residues" evidence="5">
    <location>
        <begin position="309"/>
        <end position="330"/>
    </location>
</feature>
<dbReference type="EMBL" id="WIXP02000015">
    <property type="protein sequence ID" value="KAF6199400.1"/>
    <property type="molecule type" value="Genomic_DNA"/>
</dbReference>
<evidence type="ECO:0000256" key="4">
    <source>
        <dbReference type="ARBA" id="ARBA00022490"/>
    </source>
</evidence>
<dbReference type="PANTHER" id="PTHR12875:SF0">
    <property type="entry name" value="GOLGI TO ER TRAFFIC PROTEIN 4 HOMOLOG"/>
    <property type="match status" value="1"/>
</dbReference>
<evidence type="ECO:0000313" key="6">
    <source>
        <dbReference type="EMBL" id="KAF6199400.1"/>
    </source>
</evidence>
<organism evidence="6 7">
    <name type="scientific">Apolygus lucorum</name>
    <name type="common">Small green plant bug</name>
    <name type="synonym">Lygocoris lucorum</name>
    <dbReference type="NCBI Taxonomy" id="248454"/>
    <lineage>
        <taxon>Eukaryota</taxon>
        <taxon>Metazoa</taxon>
        <taxon>Ecdysozoa</taxon>
        <taxon>Arthropoda</taxon>
        <taxon>Hexapoda</taxon>
        <taxon>Insecta</taxon>
        <taxon>Pterygota</taxon>
        <taxon>Neoptera</taxon>
        <taxon>Paraneoptera</taxon>
        <taxon>Hemiptera</taxon>
        <taxon>Heteroptera</taxon>
        <taxon>Panheteroptera</taxon>
        <taxon>Cimicomorpha</taxon>
        <taxon>Miridae</taxon>
        <taxon>Mirini</taxon>
        <taxon>Apolygus</taxon>
    </lineage>
</organism>
<dbReference type="InterPro" id="IPR007317">
    <property type="entry name" value="GET4"/>
</dbReference>
<dbReference type="Proteomes" id="UP000466442">
    <property type="component" value="Unassembled WGS sequence"/>
</dbReference>
<feature type="region of interest" description="Disordered" evidence="5">
    <location>
        <begin position="295"/>
        <end position="330"/>
    </location>
</feature>
<dbReference type="InterPro" id="IPR011990">
    <property type="entry name" value="TPR-like_helical_dom_sf"/>
</dbReference>
<evidence type="ECO:0000313" key="7">
    <source>
        <dbReference type="Proteomes" id="UP000466442"/>
    </source>
</evidence>
<evidence type="ECO:0000256" key="3">
    <source>
        <dbReference type="ARBA" id="ARBA00022448"/>
    </source>
</evidence>
<evidence type="ECO:0000256" key="1">
    <source>
        <dbReference type="ARBA" id="ARBA00004514"/>
    </source>
</evidence>
<dbReference type="GO" id="GO:0071818">
    <property type="term" value="C:BAT3 complex"/>
    <property type="evidence" value="ECO:0007669"/>
    <property type="project" value="TreeGrafter"/>
</dbReference>
<dbReference type="PANTHER" id="PTHR12875">
    <property type="entry name" value="GOLGI TO ER TRAFFIC PROTEIN 4 HOMOLOG"/>
    <property type="match status" value="1"/>
</dbReference>
<keyword evidence="4" id="KW-0963">Cytoplasm</keyword>
<protein>
    <submittedName>
        <fullName evidence="6">Uncharacterized protein</fullName>
    </submittedName>
</protein>
<name>A0A6A4IQQ7_APOLU</name>
<dbReference type="GO" id="GO:0045048">
    <property type="term" value="P:protein insertion into ER membrane"/>
    <property type="evidence" value="ECO:0007669"/>
    <property type="project" value="InterPro"/>
</dbReference>
<dbReference type="AlphaFoldDB" id="A0A6A4IQQ7"/>